<reference evidence="1" key="2">
    <citation type="journal article" date="2022" name="New Phytol.">
        <title>Evolutionary transition to the ectomycorrhizal habit in the genomes of a hyperdiverse lineage of mushroom-forming fungi.</title>
        <authorList>
            <person name="Looney B."/>
            <person name="Miyauchi S."/>
            <person name="Morin E."/>
            <person name="Drula E."/>
            <person name="Courty P.E."/>
            <person name="Kohler A."/>
            <person name="Kuo A."/>
            <person name="LaButti K."/>
            <person name="Pangilinan J."/>
            <person name="Lipzen A."/>
            <person name="Riley R."/>
            <person name="Andreopoulos W."/>
            <person name="He G."/>
            <person name="Johnson J."/>
            <person name="Nolan M."/>
            <person name="Tritt A."/>
            <person name="Barry K.W."/>
            <person name="Grigoriev I.V."/>
            <person name="Nagy L.G."/>
            <person name="Hibbett D."/>
            <person name="Henrissat B."/>
            <person name="Matheny P.B."/>
            <person name="Labbe J."/>
            <person name="Martin F.M."/>
        </authorList>
    </citation>
    <scope>NUCLEOTIDE SEQUENCE</scope>
    <source>
        <strain evidence="1">EC-137</strain>
    </source>
</reference>
<dbReference type="Proteomes" id="UP000814128">
    <property type="component" value="Unassembled WGS sequence"/>
</dbReference>
<proteinExistence type="predicted"/>
<keyword evidence="2" id="KW-1185">Reference proteome</keyword>
<protein>
    <submittedName>
        <fullName evidence="1">Uncharacterized protein</fullName>
    </submittedName>
</protein>
<accession>A0ACB8QCW4</accession>
<evidence type="ECO:0000313" key="1">
    <source>
        <dbReference type="EMBL" id="KAI0029463.1"/>
    </source>
</evidence>
<evidence type="ECO:0000313" key="2">
    <source>
        <dbReference type="Proteomes" id="UP000814128"/>
    </source>
</evidence>
<gene>
    <name evidence="1" type="ORF">K488DRAFT_72939</name>
</gene>
<reference evidence="1" key="1">
    <citation type="submission" date="2021-02" db="EMBL/GenBank/DDBJ databases">
        <authorList>
            <consortium name="DOE Joint Genome Institute"/>
            <person name="Ahrendt S."/>
            <person name="Looney B.P."/>
            <person name="Miyauchi S."/>
            <person name="Morin E."/>
            <person name="Drula E."/>
            <person name="Courty P.E."/>
            <person name="Chicoki N."/>
            <person name="Fauchery L."/>
            <person name="Kohler A."/>
            <person name="Kuo A."/>
            <person name="Labutti K."/>
            <person name="Pangilinan J."/>
            <person name="Lipzen A."/>
            <person name="Riley R."/>
            <person name="Andreopoulos W."/>
            <person name="He G."/>
            <person name="Johnson J."/>
            <person name="Barry K.W."/>
            <person name="Grigoriev I.V."/>
            <person name="Nagy L."/>
            <person name="Hibbett D."/>
            <person name="Henrissat B."/>
            <person name="Matheny P.B."/>
            <person name="Labbe J."/>
            <person name="Martin F."/>
        </authorList>
    </citation>
    <scope>NUCLEOTIDE SEQUENCE</scope>
    <source>
        <strain evidence="1">EC-137</strain>
    </source>
</reference>
<sequence>MPPKAHRPGLARTHSHSRSTSGSSSKLALNLHFTQKDVPQPKSDKQKRISHGQYTATRTGTALQKSNSVARIPSRENIAVLNQPANKVPPARAPRQSEKAQPGANGTKHKAGFTLASSTIGSDEDEDEWISSESGAATPNKHANNGSSSGSEDAPVNTPQDARQNPPALILFTDGKPNVGSQLQTASTPRAETPPTPPPQAQRRLDKSSTVRPSASGSRLTTDSPLARPARPSNAIHLPSAPAPVSHRSQVHAPVVAPRTPSPTPLAHSRTQPPTPTSPRPHAGHRSKRMSATRPPSVTSEHAVQLRPHPLIRGHSHGVGHLAPLAVSSTAAQAQLSASPPSTPPFGAHGPASASSDDTRFNRRLSTSSVRSIATLPAPAPSLGSGTNKDRTRTLSTLSSGSSAALSSLALIGAPPRRDMHAPLPRFPPSATNAGASMHTLLPPPYVQPHITVLTWRAPIRDAYERVLRAKAKKRAG</sequence>
<dbReference type="EMBL" id="MU273674">
    <property type="protein sequence ID" value="KAI0029463.1"/>
    <property type="molecule type" value="Genomic_DNA"/>
</dbReference>
<comment type="caution">
    <text evidence="1">The sequence shown here is derived from an EMBL/GenBank/DDBJ whole genome shotgun (WGS) entry which is preliminary data.</text>
</comment>
<organism evidence="1 2">
    <name type="scientific">Vararia minispora EC-137</name>
    <dbReference type="NCBI Taxonomy" id="1314806"/>
    <lineage>
        <taxon>Eukaryota</taxon>
        <taxon>Fungi</taxon>
        <taxon>Dikarya</taxon>
        <taxon>Basidiomycota</taxon>
        <taxon>Agaricomycotina</taxon>
        <taxon>Agaricomycetes</taxon>
        <taxon>Russulales</taxon>
        <taxon>Lachnocladiaceae</taxon>
        <taxon>Vararia</taxon>
    </lineage>
</organism>
<name>A0ACB8QCW4_9AGAM</name>